<comment type="caution">
    <text evidence="3">The sequence shown here is derived from an EMBL/GenBank/DDBJ whole genome shotgun (WGS) entry which is preliminary data.</text>
</comment>
<reference evidence="3 4" key="1">
    <citation type="submission" date="2019-06" db="EMBL/GenBank/DDBJ databases">
        <title>Whole genome shotgun sequence of Zoogloea ramigera NBRC 15342.</title>
        <authorList>
            <person name="Hosoyama A."/>
            <person name="Uohara A."/>
            <person name="Ohji S."/>
            <person name="Ichikawa N."/>
        </authorList>
    </citation>
    <scope>NUCLEOTIDE SEQUENCE [LARGE SCALE GENOMIC DNA]</scope>
    <source>
        <strain evidence="3 4">NBRC 15342</strain>
    </source>
</reference>
<dbReference type="InterPro" id="IPR041532">
    <property type="entry name" value="RlmI-like_PUA"/>
</dbReference>
<feature type="domain" description="RlmI-like PUA" evidence="2">
    <location>
        <begin position="7"/>
        <end position="57"/>
    </location>
</feature>
<evidence type="ECO:0000313" key="3">
    <source>
        <dbReference type="EMBL" id="GEC97835.1"/>
    </source>
</evidence>
<proteinExistence type="predicted"/>
<keyword evidence="1" id="KW-0808">Transferase</keyword>
<organism evidence="3 4">
    <name type="scientific">Zoogloea ramigera</name>
    <dbReference type="NCBI Taxonomy" id="350"/>
    <lineage>
        <taxon>Bacteria</taxon>
        <taxon>Pseudomonadati</taxon>
        <taxon>Pseudomonadota</taxon>
        <taxon>Betaproteobacteria</taxon>
        <taxon>Rhodocyclales</taxon>
        <taxon>Zoogloeaceae</taxon>
        <taxon>Zoogloea</taxon>
    </lineage>
</organism>
<dbReference type="AlphaFoldDB" id="A0A4Y4CY21"/>
<dbReference type="Proteomes" id="UP000318422">
    <property type="component" value="Unassembled WGS sequence"/>
</dbReference>
<protein>
    <recommendedName>
        <fullName evidence="2">RlmI-like PUA domain-containing protein</fullName>
    </recommendedName>
</protein>
<evidence type="ECO:0000313" key="4">
    <source>
        <dbReference type="Proteomes" id="UP000318422"/>
    </source>
</evidence>
<dbReference type="Pfam" id="PF17785">
    <property type="entry name" value="PUA_3"/>
    <property type="match status" value="1"/>
</dbReference>
<dbReference type="RefSeq" id="WP_141355172.1">
    <property type="nucleotide sequence ID" value="NZ_BJNV01000166.1"/>
</dbReference>
<evidence type="ECO:0000259" key="2">
    <source>
        <dbReference type="Pfam" id="PF17785"/>
    </source>
</evidence>
<sequence>MSSSSGRRRSGKPLIFNDPLTGKEFEIPAGEPCVLVDSLKEASAAGYLNEKDDAAMWAARTNLQRGYALLWIRGALRGVPPGCLAPEPQGRSMVASLECAAA</sequence>
<dbReference type="EMBL" id="BJNV01000166">
    <property type="protein sequence ID" value="GEC97835.1"/>
    <property type="molecule type" value="Genomic_DNA"/>
</dbReference>
<keyword evidence="4" id="KW-1185">Reference proteome</keyword>
<gene>
    <name evidence="3" type="ORF">ZRA01_39080</name>
</gene>
<evidence type="ECO:0000256" key="1">
    <source>
        <dbReference type="ARBA" id="ARBA00022679"/>
    </source>
</evidence>
<dbReference type="OrthoDB" id="9181966at2"/>
<accession>A0A4Y4CY21</accession>
<dbReference type="GO" id="GO:0003723">
    <property type="term" value="F:RNA binding"/>
    <property type="evidence" value="ECO:0007669"/>
    <property type="project" value="InterPro"/>
</dbReference>
<name>A0A4Y4CY21_ZOORA</name>